<evidence type="ECO:0000256" key="1">
    <source>
        <dbReference type="SAM" id="Phobius"/>
    </source>
</evidence>
<accession>A0AAD5GIM6</accession>
<gene>
    <name evidence="2" type="ORF">M8C21_005369</name>
</gene>
<dbReference type="Proteomes" id="UP001206925">
    <property type="component" value="Unassembled WGS sequence"/>
</dbReference>
<keyword evidence="1" id="KW-1133">Transmembrane helix</keyword>
<dbReference type="AlphaFoldDB" id="A0AAD5GIM6"/>
<evidence type="ECO:0000313" key="2">
    <source>
        <dbReference type="EMBL" id="KAI7741671.1"/>
    </source>
</evidence>
<feature type="transmembrane region" description="Helical" evidence="1">
    <location>
        <begin position="219"/>
        <end position="242"/>
    </location>
</feature>
<keyword evidence="1" id="KW-0472">Membrane</keyword>
<name>A0AAD5GIM6_AMBAR</name>
<protein>
    <submittedName>
        <fullName evidence="2">Uncharacterized protein</fullName>
    </submittedName>
</protein>
<proteinExistence type="predicted"/>
<comment type="caution">
    <text evidence="2">The sequence shown here is derived from an EMBL/GenBank/DDBJ whole genome shotgun (WGS) entry which is preliminary data.</text>
</comment>
<dbReference type="EMBL" id="JAMZMK010008152">
    <property type="protein sequence ID" value="KAI7741671.1"/>
    <property type="molecule type" value="Genomic_DNA"/>
</dbReference>
<keyword evidence="1" id="KW-0812">Transmembrane</keyword>
<reference evidence="2" key="1">
    <citation type="submission" date="2022-06" db="EMBL/GenBank/DDBJ databases">
        <title>Uncovering the hologenomic basis of an extraordinary plant invasion.</title>
        <authorList>
            <person name="Bieker V.C."/>
            <person name="Martin M.D."/>
            <person name="Gilbert T."/>
            <person name="Hodgins K."/>
            <person name="Battlay P."/>
            <person name="Petersen B."/>
            <person name="Wilson J."/>
        </authorList>
    </citation>
    <scope>NUCLEOTIDE SEQUENCE</scope>
    <source>
        <strain evidence="2">AA19_3_7</strain>
        <tissue evidence="2">Leaf</tissue>
    </source>
</reference>
<sequence length="299" mass="32586">MMVLRNNQPDGTLDFGESYSESLRLVDMSNNSISGFTQRKSSADLILIGNPICNGSEATTTYCHDPKELDSYSTPPNNCIPAATCSSDQISSPNCKCSYPFTGTLTFKATSFSDLGNSTIITSIQRSMMKTFKSNQLPVDSVSVSNPTMNSNYFVMKLEIFPSGDEGFNRSGICHIGFLFTNQTFRPPPSFGPYTFHGNTYSFFSDTPKGKHGPISKGVIIGIPAGVCVLMLLLLIAGLYAYRLKGRAERATKMKSPFASWDPDKDSGGCPQPKELRSFTFEELNTCTDSFTATANIGL</sequence>
<organism evidence="2 3">
    <name type="scientific">Ambrosia artemisiifolia</name>
    <name type="common">Common ragweed</name>
    <dbReference type="NCBI Taxonomy" id="4212"/>
    <lineage>
        <taxon>Eukaryota</taxon>
        <taxon>Viridiplantae</taxon>
        <taxon>Streptophyta</taxon>
        <taxon>Embryophyta</taxon>
        <taxon>Tracheophyta</taxon>
        <taxon>Spermatophyta</taxon>
        <taxon>Magnoliopsida</taxon>
        <taxon>eudicotyledons</taxon>
        <taxon>Gunneridae</taxon>
        <taxon>Pentapetalae</taxon>
        <taxon>asterids</taxon>
        <taxon>campanulids</taxon>
        <taxon>Asterales</taxon>
        <taxon>Asteraceae</taxon>
        <taxon>Asteroideae</taxon>
        <taxon>Heliantheae alliance</taxon>
        <taxon>Heliantheae</taxon>
        <taxon>Ambrosia</taxon>
    </lineage>
</organism>
<keyword evidence="3" id="KW-1185">Reference proteome</keyword>
<evidence type="ECO:0000313" key="3">
    <source>
        <dbReference type="Proteomes" id="UP001206925"/>
    </source>
</evidence>